<name>A0A5C0VND8_9SPHI</name>
<sequence>MKDIIYTHSLLVVDSKGQIFRIFTPFLVIEKLTQQKYWVSKIVWDAFGLPYFEIEGNLAIYSKFKI</sequence>
<dbReference type="EMBL" id="CP043329">
    <property type="protein sequence ID" value="QEK52820.1"/>
    <property type="molecule type" value="Genomic_DNA"/>
</dbReference>
<dbReference type="AlphaFoldDB" id="A0A5C0VND8"/>
<protein>
    <submittedName>
        <fullName evidence="1">Uncharacterized protein</fullName>
    </submittedName>
</protein>
<organism evidence="1 2">
    <name type="scientific">Pedobacter aquae</name>
    <dbReference type="NCBI Taxonomy" id="2605747"/>
    <lineage>
        <taxon>Bacteria</taxon>
        <taxon>Pseudomonadati</taxon>
        <taxon>Bacteroidota</taxon>
        <taxon>Sphingobacteriia</taxon>
        <taxon>Sphingobacteriales</taxon>
        <taxon>Sphingobacteriaceae</taxon>
        <taxon>Pedobacter</taxon>
    </lineage>
</organism>
<accession>A0A5C0VND8</accession>
<proteinExistence type="predicted"/>
<dbReference type="KEGG" id="pej:FYC62_14970"/>
<reference evidence="1 2" key="1">
    <citation type="submission" date="2019-08" db="EMBL/GenBank/DDBJ databases">
        <title>Pedobacter sp. nov., isolated from Han river, South Korea.</title>
        <authorList>
            <person name="Lee D.-H."/>
            <person name="Kim Y.-S."/>
            <person name="Hwang E.-M."/>
            <person name="Le Tran T.C."/>
            <person name="Cha C.-J."/>
        </authorList>
    </citation>
    <scope>NUCLEOTIDE SEQUENCE [LARGE SCALE GENOMIC DNA]</scope>
    <source>
        <strain evidence="1 2">CJ43</strain>
    </source>
</reference>
<dbReference type="RefSeq" id="WP_149075512.1">
    <property type="nucleotide sequence ID" value="NZ_CP043329.1"/>
</dbReference>
<evidence type="ECO:0000313" key="1">
    <source>
        <dbReference type="EMBL" id="QEK52820.1"/>
    </source>
</evidence>
<evidence type="ECO:0000313" key="2">
    <source>
        <dbReference type="Proteomes" id="UP000323653"/>
    </source>
</evidence>
<gene>
    <name evidence="1" type="ORF">FYC62_14970</name>
</gene>
<dbReference type="Proteomes" id="UP000323653">
    <property type="component" value="Chromosome"/>
</dbReference>
<keyword evidence="2" id="KW-1185">Reference proteome</keyword>